<feature type="region of interest" description="Disordered" evidence="8">
    <location>
        <begin position="423"/>
        <end position="445"/>
    </location>
</feature>
<evidence type="ECO:0000259" key="10">
    <source>
        <dbReference type="PROSITE" id="PS50157"/>
    </source>
</evidence>
<evidence type="ECO:0000256" key="1">
    <source>
        <dbReference type="ARBA" id="ARBA00022723"/>
    </source>
</evidence>
<feature type="domain" description="C2H2-type" evidence="10">
    <location>
        <begin position="33"/>
        <end position="61"/>
    </location>
</feature>
<feature type="compositionally biased region" description="Polar residues" evidence="8">
    <location>
        <begin position="574"/>
        <end position="584"/>
    </location>
</feature>
<dbReference type="CDD" id="cd00067">
    <property type="entry name" value="GAL4"/>
    <property type="match status" value="1"/>
</dbReference>
<feature type="region of interest" description="Disordered" evidence="8">
    <location>
        <begin position="460"/>
        <end position="529"/>
    </location>
</feature>
<feature type="compositionally biased region" description="Polar residues" evidence="8">
    <location>
        <begin position="424"/>
        <end position="443"/>
    </location>
</feature>
<feature type="compositionally biased region" description="Polar residues" evidence="8">
    <location>
        <begin position="517"/>
        <end position="527"/>
    </location>
</feature>
<dbReference type="InterPro" id="IPR013087">
    <property type="entry name" value="Znf_C2H2_type"/>
</dbReference>
<evidence type="ECO:0000256" key="6">
    <source>
        <dbReference type="ARBA" id="ARBA00023242"/>
    </source>
</evidence>
<gene>
    <name evidence="11" type="ORF">M378DRAFT_186372</name>
</gene>
<evidence type="ECO:0000313" key="12">
    <source>
        <dbReference type="Proteomes" id="UP000054549"/>
    </source>
</evidence>
<reference evidence="11 12" key="1">
    <citation type="submission" date="2014-04" db="EMBL/GenBank/DDBJ databases">
        <title>Evolutionary Origins and Diversification of the Mycorrhizal Mutualists.</title>
        <authorList>
            <consortium name="DOE Joint Genome Institute"/>
            <consortium name="Mycorrhizal Genomics Consortium"/>
            <person name="Kohler A."/>
            <person name="Kuo A."/>
            <person name="Nagy L.G."/>
            <person name="Floudas D."/>
            <person name="Copeland A."/>
            <person name="Barry K.W."/>
            <person name="Cichocki N."/>
            <person name="Veneault-Fourrey C."/>
            <person name="LaButti K."/>
            <person name="Lindquist E.A."/>
            <person name="Lipzen A."/>
            <person name="Lundell T."/>
            <person name="Morin E."/>
            <person name="Murat C."/>
            <person name="Riley R."/>
            <person name="Ohm R."/>
            <person name="Sun H."/>
            <person name="Tunlid A."/>
            <person name="Henrissat B."/>
            <person name="Grigoriev I.V."/>
            <person name="Hibbett D.S."/>
            <person name="Martin F."/>
        </authorList>
    </citation>
    <scope>NUCLEOTIDE SEQUENCE [LARGE SCALE GENOMIC DNA]</scope>
    <source>
        <strain evidence="11 12">Koide BX008</strain>
    </source>
</reference>
<dbReference type="InterPro" id="IPR036864">
    <property type="entry name" value="Zn2-C6_fun-type_DNA-bd_sf"/>
</dbReference>
<dbReference type="Gene3D" id="3.30.160.60">
    <property type="entry name" value="Classic Zinc Finger"/>
    <property type="match status" value="2"/>
</dbReference>
<keyword evidence="4" id="KW-0805">Transcription regulation</keyword>
<feature type="compositionally biased region" description="Polar residues" evidence="8">
    <location>
        <begin position="658"/>
        <end position="670"/>
    </location>
</feature>
<evidence type="ECO:0000256" key="8">
    <source>
        <dbReference type="SAM" id="MobiDB-lite"/>
    </source>
</evidence>
<feature type="compositionally biased region" description="Low complexity" evidence="8">
    <location>
        <begin position="585"/>
        <end position="601"/>
    </location>
</feature>
<dbReference type="SMART" id="SM00355">
    <property type="entry name" value="ZnF_C2H2"/>
    <property type="match status" value="2"/>
</dbReference>
<evidence type="ECO:0000259" key="9">
    <source>
        <dbReference type="PROSITE" id="PS50048"/>
    </source>
</evidence>
<accession>A0A0C2XAE8</accession>
<dbReference type="Proteomes" id="UP000054549">
    <property type="component" value="Unassembled WGS sequence"/>
</dbReference>
<evidence type="ECO:0000256" key="2">
    <source>
        <dbReference type="ARBA" id="ARBA00022771"/>
    </source>
</evidence>
<dbReference type="PANTHER" id="PTHR47660:SF2">
    <property type="entry name" value="TRANSCRIPTION FACTOR WITH C2H2 AND ZN(2)-CYS(6) DNA BINDING DOMAIN (EUROFUNG)"/>
    <property type="match status" value="1"/>
</dbReference>
<feature type="domain" description="Zn(2)-C6 fungal-type" evidence="9">
    <location>
        <begin position="84"/>
        <end position="113"/>
    </location>
</feature>
<dbReference type="Gene3D" id="4.10.240.10">
    <property type="entry name" value="Zn(2)-C6 fungal-type DNA-binding domain"/>
    <property type="match status" value="1"/>
</dbReference>
<feature type="region of interest" description="Disordered" evidence="8">
    <location>
        <begin position="546"/>
        <end position="704"/>
    </location>
</feature>
<dbReference type="PROSITE" id="PS50048">
    <property type="entry name" value="ZN2_CY6_FUNGAL_2"/>
    <property type="match status" value="1"/>
</dbReference>
<dbReference type="PROSITE" id="PS00028">
    <property type="entry name" value="ZINC_FINGER_C2H2_1"/>
    <property type="match status" value="2"/>
</dbReference>
<evidence type="ECO:0000256" key="4">
    <source>
        <dbReference type="ARBA" id="ARBA00023015"/>
    </source>
</evidence>
<organism evidence="11 12">
    <name type="scientific">Amanita muscaria (strain Koide BX008)</name>
    <dbReference type="NCBI Taxonomy" id="946122"/>
    <lineage>
        <taxon>Eukaryota</taxon>
        <taxon>Fungi</taxon>
        <taxon>Dikarya</taxon>
        <taxon>Basidiomycota</taxon>
        <taxon>Agaricomycotina</taxon>
        <taxon>Agaricomycetes</taxon>
        <taxon>Agaricomycetidae</taxon>
        <taxon>Agaricales</taxon>
        <taxon>Pluteineae</taxon>
        <taxon>Amanitaceae</taxon>
        <taxon>Amanita</taxon>
    </lineage>
</organism>
<feature type="compositionally biased region" description="Basic and acidic residues" evidence="8">
    <location>
        <begin position="307"/>
        <end position="321"/>
    </location>
</feature>
<dbReference type="AlphaFoldDB" id="A0A0C2XAE8"/>
<dbReference type="FunFam" id="3.30.160.60:FF:002343">
    <property type="entry name" value="Zinc finger protein 33A"/>
    <property type="match status" value="1"/>
</dbReference>
<evidence type="ECO:0000256" key="7">
    <source>
        <dbReference type="PROSITE-ProRule" id="PRU00042"/>
    </source>
</evidence>
<dbReference type="SUPFAM" id="SSF57701">
    <property type="entry name" value="Zn2/Cys6 DNA-binding domain"/>
    <property type="match status" value="1"/>
</dbReference>
<keyword evidence="6" id="KW-0539">Nucleus</keyword>
<feature type="region of interest" description="Disordered" evidence="8">
    <location>
        <begin position="120"/>
        <end position="156"/>
    </location>
</feature>
<dbReference type="InterPro" id="IPR036236">
    <property type="entry name" value="Znf_C2H2_sf"/>
</dbReference>
<proteinExistence type="predicted"/>
<keyword evidence="1" id="KW-0479">Metal-binding</keyword>
<feature type="compositionally biased region" description="Low complexity" evidence="8">
    <location>
        <begin position="147"/>
        <end position="156"/>
    </location>
</feature>
<dbReference type="HOGENOM" id="CLU_016934_0_0_1"/>
<dbReference type="GO" id="GO:0008270">
    <property type="term" value="F:zinc ion binding"/>
    <property type="evidence" value="ECO:0007669"/>
    <property type="project" value="UniProtKB-KW"/>
</dbReference>
<dbReference type="STRING" id="946122.A0A0C2XAE8"/>
<name>A0A0C2XAE8_AMAMK</name>
<keyword evidence="5" id="KW-0804">Transcription</keyword>
<dbReference type="GO" id="GO:0000981">
    <property type="term" value="F:DNA-binding transcription factor activity, RNA polymerase II-specific"/>
    <property type="evidence" value="ECO:0007669"/>
    <property type="project" value="InterPro"/>
</dbReference>
<keyword evidence="2 7" id="KW-0863">Zinc-finger</keyword>
<evidence type="ECO:0000256" key="5">
    <source>
        <dbReference type="ARBA" id="ARBA00023163"/>
    </source>
</evidence>
<protein>
    <submittedName>
        <fullName evidence="11">Uncharacterized protein</fullName>
    </submittedName>
</protein>
<evidence type="ECO:0000313" key="11">
    <source>
        <dbReference type="EMBL" id="KIL65788.1"/>
    </source>
</evidence>
<dbReference type="PANTHER" id="PTHR47660">
    <property type="entry name" value="TRANSCRIPTION FACTOR WITH C2H2 AND ZN(2)-CYS(6) DNA BINDING DOMAIN (EUROFUNG)-RELATED-RELATED"/>
    <property type="match status" value="1"/>
</dbReference>
<feature type="compositionally biased region" description="Low complexity" evidence="8">
    <location>
        <begin position="322"/>
        <end position="342"/>
    </location>
</feature>
<dbReference type="SUPFAM" id="SSF57667">
    <property type="entry name" value="beta-beta-alpha zinc fingers"/>
    <property type="match status" value="1"/>
</dbReference>
<keyword evidence="3" id="KW-0862">Zinc</keyword>
<feature type="compositionally biased region" description="Polar residues" evidence="8">
    <location>
        <begin position="136"/>
        <end position="146"/>
    </location>
</feature>
<sequence length="788" mass="84522">MGGDHKCPVCQATFTRPQHVARHMRSHTGDRPYKCLYCGDQFARSDLLSRHCNKCHANEKPLPNSGSRRRGSASAARATTSKQACDQCVQSSLPCDGSNPCAKCVQRKCRCTYVKFHRQTAPVGPGHSNPRPGTAGNPSSSIGGVNSSLPNISSSSRMPMYSHIDEFLLGQQQPLAPSMPDNLFSQSLGFPPLYSHAADPSQPVPPLTDNTDLGPAKFRQHPDPYRRASLPVSIQASTAAPGAGMMPGLYADPRQSNWMTWGQENDPSFITTNHHPEAIHDKNSQAELPHPYMGTQGLLVPPTGEGPHSHYADHRDRRRSSDYTSEGSSTSQSVPSSATSSSVHLPMEGMNLHHQFPSDHAQTYPLVAAPHHDRAYTTRSHEGGFSSEFGLMSLDDPNVLAGLASDGAPFFSDDAMSTLGADDPNQTPMPAKQLRSNAVSTPSKEAEIRELREFWKQYIRTPLSGPGPMGSAATEAPGPQPQRHASTSRRPRVASLPNTKSPFSVEHAQSQRKDENNPTSSIRTTLHGQEDLRSYEAAVLARKTPTLSLGPRARRNNTISTSSASPSLTPSPQVPTLQIDSNLNYSYSPGSSRPSSATGPPMMAHWSGKLPPVRLGYPHDTLSTSSPPSRESSLSIDDGTGSGGSDREGMRPSCKRLPSQTLGPSNTKRAQVSHEELGGRPSSTSSSGVPMPVYNQSSGGGGVAPDGGNVNVNTRPSIPVTGGGYIELGRRPSLTEMRPPHAQLHHIERPIANLVVDRHRKMSVPTMTPSMPAFTFVAPPGPGPGANR</sequence>
<evidence type="ECO:0000256" key="3">
    <source>
        <dbReference type="ARBA" id="ARBA00022833"/>
    </source>
</evidence>
<feature type="region of interest" description="Disordered" evidence="8">
    <location>
        <begin position="287"/>
        <end position="344"/>
    </location>
</feature>
<dbReference type="OrthoDB" id="6365676at2759"/>
<feature type="compositionally biased region" description="Low complexity" evidence="8">
    <location>
        <begin position="558"/>
        <end position="571"/>
    </location>
</feature>
<keyword evidence="12" id="KW-1185">Reference proteome</keyword>
<feature type="domain" description="C2H2-type" evidence="10">
    <location>
        <begin position="5"/>
        <end position="32"/>
    </location>
</feature>
<feature type="compositionally biased region" description="Low complexity" evidence="8">
    <location>
        <begin position="621"/>
        <end position="639"/>
    </location>
</feature>
<dbReference type="InterPro" id="IPR001138">
    <property type="entry name" value="Zn2Cys6_DnaBD"/>
</dbReference>
<dbReference type="InParanoid" id="A0A0C2XAE8"/>
<dbReference type="EMBL" id="KN818240">
    <property type="protein sequence ID" value="KIL65788.1"/>
    <property type="molecule type" value="Genomic_DNA"/>
</dbReference>
<dbReference type="PROSITE" id="PS50157">
    <property type="entry name" value="ZINC_FINGER_C2H2_2"/>
    <property type="match status" value="2"/>
</dbReference>